<dbReference type="RefSeq" id="WP_284254068.1">
    <property type="nucleotide sequence ID" value="NZ_BAAAQO010000002.1"/>
</dbReference>
<evidence type="ECO:0000313" key="5">
    <source>
        <dbReference type="EMBL" id="GMA95287.1"/>
    </source>
</evidence>
<proteinExistence type="predicted"/>
<evidence type="ECO:0000256" key="3">
    <source>
        <dbReference type="ARBA" id="ARBA00023163"/>
    </source>
</evidence>
<evidence type="ECO:0000259" key="4">
    <source>
        <dbReference type="PROSITE" id="PS50949"/>
    </source>
</evidence>
<dbReference type="Pfam" id="PF00392">
    <property type="entry name" value="GntR"/>
    <property type="match status" value="1"/>
</dbReference>
<evidence type="ECO:0000313" key="6">
    <source>
        <dbReference type="Proteomes" id="UP001157034"/>
    </source>
</evidence>
<feature type="domain" description="HTH gntR-type" evidence="4">
    <location>
        <begin position="11"/>
        <end position="79"/>
    </location>
</feature>
<dbReference type="SMART" id="SM00345">
    <property type="entry name" value="HTH_GNTR"/>
    <property type="match status" value="1"/>
</dbReference>
<protein>
    <submittedName>
        <fullName evidence="5">GntR family transcriptional regulator</fullName>
    </submittedName>
</protein>
<comment type="caution">
    <text evidence="5">The sequence shown here is derived from an EMBL/GenBank/DDBJ whole genome shotgun (WGS) entry which is preliminary data.</text>
</comment>
<dbReference type="Gene3D" id="1.10.10.10">
    <property type="entry name" value="Winged helix-like DNA-binding domain superfamily/Winged helix DNA-binding domain"/>
    <property type="match status" value="1"/>
</dbReference>
<reference evidence="6" key="1">
    <citation type="journal article" date="2019" name="Int. J. Syst. Evol. Microbiol.">
        <title>The Global Catalogue of Microorganisms (GCM) 10K type strain sequencing project: providing services to taxonomists for standard genome sequencing and annotation.</title>
        <authorList>
            <consortium name="The Broad Institute Genomics Platform"/>
            <consortium name="The Broad Institute Genome Sequencing Center for Infectious Disease"/>
            <person name="Wu L."/>
            <person name="Ma J."/>
        </authorList>
    </citation>
    <scope>NUCLEOTIDE SEQUENCE [LARGE SCALE GENOMIC DNA]</scope>
    <source>
        <strain evidence="6">NBRC 108894</strain>
    </source>
</reference>
<name>A0ABQ6K5N0_9MICO</name>
<dbReference type="Proteomes" id="UP001157034">
    <property type="component" value="Unassembled WGS sequence"/>
</dbReference>
<organism evidence="5 6">
    <name type="scientific">Pseudolysinimonas kribbensis</name>
    <dbReference type="NCBI Taxonomy" id="433641"/>
    <lineage>
        <taxon>Bacteria</taxon>
        <taxon>Bacillati</taxon>
        <taxon>Actinomycetota</taxon>
        <taxon>Actinomycetes</taxon>
        <taxon>Micrococcales</taxon>
        <taxon>Microbacteriaceae</taxon>
        <taxon>Pseudolysinimonas</taxon>
    </lineage>
</organism>
<keyword evidence="6" id="KW-1185">Reference proteome</keyword>
<keyword evidence="1" id="KW-0805">Transcription regulation</keyword>
<dbReference type="EMBL" id="BSVB01000001">
    <property type="protein sequence ID" value="GMA95287.1"/>
    <property type="molecule type" value="Genomic_DNA"/>
</dbReference>
<keyword evidence="3" id="KW-0804">Transcription</keyword>
<evidence type="ECO:0000256" key="1">
    <source>
        <dbReference type="ARBA" id="ARBA00023015"/>
    </source>
</evidence>
<gene>
    <name evidence="5" type="ORF">GCM10025881_21110</name>
</gene>
<dbReference type="PANTHER" id="PTHR38445">
    <property type="entry name" value="HTH-TYPE TRANSCRIPTIONAL REPRESSOR YTRA"/>
    <property type="match status" value="1"/>
</dbReference>
<dbReference type="PANTHER" id="PTHR38445:SF12">
    <property type="entry name" value="GNTR-FAMILY TRANSCRIPTIONAL REGULATOR"/>
    <property type="match status" value="1"/>
</dbReference>
<dbReference type="PROSITE" id="PS50949">
    <property type="entry name" value="HTH_GNTR"/>
    <property type="match status" value="1"/>
</dbReference>
<dbReference type="CDD" id="cd07377">
    <property type="entry name" value="WHTH_GntR"/>
    <property type="match status" value="1"/>
</dbReference>
<dbReference type="InterPro" id="IPR036390">
    <property type="entry name" value="WH_DNA-bd_sf"/>
</dbReference>
<keyword evidence="2" id="KW-0238">DNA-binding</keyword>
<accession>A0ABQ6K5N0</accession>
<dbReference type="InterPro" id="IPR036388">
    <property type="entry name" value="WH-like_DNA-bd_sf"/>
</dbReference>
<evidence type="ECO:0000256" key="2">
    <source>
        <dbReference type="ARBA" id="ARBA00023125"/>
    </source>
</evidence>
<dbReference type="SUPFAM" id="SSF46785">
    <property type="entry name" value="Winged helix' DNA-binding domain"/>
    <property type="match status" value="1"/>
</dbReference>
<sequence length="131" mass="13896">MQIDIDPRSDVPLYQQLHDRVVEAIADGSLPAGTSLASVRQLAGAFGINLATVAKGYDLLRQEGLVTTNRRSGSIVARDAASGPAAASFSDGWVPRLRTLLAEAVAHGMTDHEVTTAVSTELHRFRSGGDR</sequence>
<dbReference type="InterPro" id="IPR000524">
    <property type="entry name" value="Tscrpt_reg_HTH_GntR"/>
</dbReference>